<dbReference type="AlphaFoldDB" id="A0AAV8Y2A8"/>
<evidence type="ECO:0000259" key="7">
    <source>
        <dbReference type="PROSITE" id="PS50893"/>
    </source>
</evidence>
<name>A0AAV8Y2A8_9CUCU</name>
<dbReference type="FunFam" id="3.40.50.300:FF:000011">
    <property type="entry name" value="Putative ABC transporter ATP-binding component"/>
    <property type="match status" value="1"/>
</dbReference>
<evidence type="ECO:0000313" key="8">
    <source>
        <dbReference type="EMBL" id="KAJ8945048.1"/>
    </source>
</evidence>
<dbReference type="InterPro" id="IPR050611">
    <property type="entry name" value="ABCF"/>
</dbReference>
<reference evidence="8" key="1">
    <citation type="journal article" date="2023" name="Insect Mol. Biol.">
        <title>Genome sequencing provides insights into the evolution of gene families encoding plant cell wall-degrading enzymes in longhorned beetles.</title>
        <authorList>
            <person name="Shin N.R."/>
            <person name="Okamura Y."/>
            <person name="Kirsch R."/>
            <person name="Pauchet Y."/>
        </authorList>
    </citation>
    <scope>NUCLEOTIDE SEQUENCE</scope>
    <source>
        <strain evidence="8">AMC_N1</strain>
    </source>
</reference>
<dbReference type="InterPro" id="IPR017871">
    <property type="entry name" value="ABC_transporter-like_CS"/>
</dbReference>
<comment type="caution">
    <text evidence="8">The sequence shown here is derived from an EMBL/GenBank/DDBJ whole genome shotgun (WGS) entry which is preliminary data.</text>
</comment>
<dbReference type="GO" id="GO:0005524">
    <property type="term" value="F:ATP binding"/>
    <property type="evidence" value="ECO:0007669"/>
    <property type="project" value="UniProtKB-KW"/>
</dbReference>
<dbReference type="FunFam" id="3.40.50.300:FF:000104">
    <property type="entry name" value="ATP-binding cassette sub-family F member 3"/>
    <property type="match status" value="1"/>
</dbReference>
<dbReference type="PANTHER" id="PTHR19211">
    <property type="entry name" value="ATP-BINDING TRANSPORT PROTEIN-RELATED"/>
    <property type="match status" value="1"/>
</dbReference>
<keyword evidence="3" id="KW-0547">Nucleotide-binding</keyword>
<evidence type="ECO:0000256" key="6">
    <source>
        <dbReference type="SAM" id="Coils"/>
    </source>
</evidence>
<dbReference type="SMART" id="SM00382">
    <property type="entry name" value="AAA"/>
    <property type="match status" value="2"/>
</dbReference>
<dbReference type="Pfam" id="PF26051">
    <property type="entry name" value="PWI_ABCF3"/>
    <property type="match status" value="1"/>
</dbReference>
<dbReference type="Pfam" id="PF00005">
    <property type="entry name" value="ABC_tran"/>
    <property type="match status" value="2"/>
</dbReference>
<dbReference type="SUPFAM" id="SSF52540">
    <property type="entry name" value="P-loop containing nucleoside triphosphate hydrolases"/>
    <property type="match status" value="2"/>
</dbReference>
<protein>
    <recommendedName>
        <fullName evidence="7">ABC transporter domain-containing protein</fullName>
    </recommendedName>
</protein>
<evidence type="ECO:0000256" key="2">
    <source>
        <dbReference type="ARBA" id="ARBA00022737"/>
    </source>
</evidence>
<evidence type="ECO:0000256" key="3">
    <source>
        <dbReference type="ARBA" id="ARBA00022741"/>
    </source>
</evidence>
<sequence>MATCGEYIETVFPSIDDDLKQYVEGVLENGADEFEDSEEVYEAVGEVLQEVSSDKTEEDIRNICNELLNILKPNKSKVNNGSMKVLNAPVHLGSMVDNLESNIDDIKSIWVMQRDDSLKVDARKLEKAQAKLQEKQDKRTKEVKAVVAPKLQTATASQVTTKERKSRFNFSIRWRYGLVGRNGLGKSTLLRMISGGQLRIPSHISILHVEQEVVGDDTLAIDSVLECDTVRADLLKREKEISAAINSGSTDPNLNTQLSEVYAQLQNIEADKAPAKASIILNGLGFTPEMQQQATKTFSGGWRMRLALARALFSRPDLLLLDEPTNMLDIKAIIWLENYLQNWPTTLLVVSHDRNFLDTVPTDILHLHSQRIEAYRGNYEQFERTKTEKLKNQQREYEAQMQQRQHVQVFIDRFRYNANRAALVQSKLKMLEKMPELKPIVKEPEVVLKLPDTEPLSPPILQLNEVAFWYNPGRVIFTNVNLGAVMDSRICIVGDNGAGKTTLLKIIMGILSPTSGMTHVHRNLKFGYFSQHHVDQLDMDVNAVELLQQTYPGKPIEEYRRQLGSFGVSGDLALQTVSSLSGGQKSRVAFARMCMGNPNFLVLDEPTNHLDIETIEALGKAIQKYTGGIILVSHDERLIRMVCNELWVCGSSSVKSIEGGFDEYRRIVEQELEAVAQSK</sequence>
<dbReference type="Gene3D" id="3.40.50.300">
    <property type="entry name" value="P-loop containing nucleotide triphosphate hydrolases"/>
    <property type="match status" value="2"/>
</dbReference>
<evidence type="ECO:0000256" key="5">
    <source>
        <dbReference type="ARBA" id="ARBA00022990"/>
    </source>
</evidence>
<dbReference type="GO" id="GO:0016887">
    <property type="term" value="F:ATP hydrolysis activity"/>
    <property type="evidence" value="ECO:0007669"/>
    <property type="project" value="InterPro"/>
</dbReference>
<keyword evidence="5" id="KW-0007">Acetylation</keyword>
<dbReference type="Proteomes" id="UP001162162">
    <property type="component" value="Unassembled WGS sequence"/>
</dbReference>
<dbReference type="InterPro" id="IPR027417">
    <property type="entry name" value="P-loop_NTPase"/>
</dbReference>
<dbReference type="PROSITE" id="PS00211">
    <property type="entry name" value="ABC_TRANSPORTER_1"/>
    <property type="match status" value="1"/>
</dbReference>
<feature type="domain" description="ABC transporter" evidence="7">
    <location>
        <begin position="461"/>
        <end position="676"/>
    </location>
</feature>
<organism evidence="8 9">
    <name type="scientific">Aromia moschata</name>
    <dbReference type="NCBI Taxonomy" id="1265417"/>
    <lineage>
        <taxon>Eukaryota</taxon>
        <taxon>Metazoa</taxon>
        <taxon>Ecdysozoa</taxon>
        <taxon>Arthropoda</taxon>
        <taxon>Hexapoda</taxon>
        <taxon>Insecta</taxon>
        <taxon>Pterygota</taxon>
        <taxon>Neoptera</taxon>
        <taxon>Endopterygota</taxon>
        <taxon>Coleoptera</taxon>
        <taxon>Polyphaga</taxon>
        <taxon>Cucujiformia</taxon>
        <taxon>Chrysomeloidea</taxon>
        <taxon>Cerambycidae</taxon>
        <taxon>Cerambycinae</taxon>
        <taxon>Callichromatini</taxon>
        <taxon>Aromia</taxon>
    </lineage>
</organism>
<proteinExistence type="inferred from homology"/>
<dbReference type="Pfam" id="PF12848">
    <property type="entry name" value="ABC_tran_Xtn"/>
    <property type="match status" value="1"/>
</dbReference>
<comment type="similarity">
    <text evidence="1">Belongs to the ABC transporter superfamily. ABCF family. EF3 subfamily.</text>
</comment>
<keyword evidence="4" id="KW-0067">ATP-binding</keyword>
<dbReference type="PROSITE" id="PS50893">
    <property type="entry name" value="ABC_TRANSPORTER_2"/>
    <property type="match status" value="2"/>
</dbReference>
<dbReference type="InterPro" id="IPR003439">
    <property type="entry name" value="ABC_transporter-like_ATP-bd"/>
</dbReference>
<dbReference type="EMBL" id="JAPWTK010000229">
    <property type="protein sequence ID" value="KAJ8945048.1"/>
    <property type="molecule type" value="Genomic_DNA"/>
</dbReference>
<gene>
    <name evidence="8" type="ORF">NQ318_019044</name>
</gene>
<dbReference type="PANTHER" id="PTHR19211:SF117">
    <property type="entry name" value="ATP-BINDING CASSETTE SUB-FAMILY F MEMBER 3"/>
    <property type="match status" value="1"/>
</dbReference>
<feature type="coiled-coil region" evidence="6">
    <location>
        <begin position="118"/>
        <end position="145"/>
    </location>
</feature>
<evidence type="ECO:0000256" key="1">
    <source>
        <dbReference type="ARBA" id="ARBA00011054"/>
    </source>
</evidence>
<keyword evidence="9" id="KW-1185">Reference proteome</keyword>
<keyword evidence="2" id="KW-0677">Repeat</keyword>
<dbReference type="InterPro" id="IPR032781">
    <property type="entry name" value="ABC_tran_Xtn"/>
</dbReference>
<evidence type="ECO:0000313" key="9">
    <source>
        <dbReference type="Proteomes" id="UP001162162"/>
    </source>
</evidence>
<accession>A0AAV8Y2A8</accession>
<dbReference type="InterPro" id="IPR003593">
    <property type="entry name" value="AAA+_ATPase"/>
</dbReference>
<feature type="domain" description="ABC transporter" evidence="7">
    <location>
        <begin position="138"/>
        <end position="394"/>
    </location>
</feature>
<keyword evidence="6" id="KW-0175">Coiled coil</keyword>
<dbReference type="InterPro" id="IPR058770">
    <property type="entry name" value="PWI_ABCF3"/>
</dbReference>
<evidence type="ECO:0000256" key="4">
    <source>
        <dbReference type="ARBA" id="ARBA00022840"/>
    </source>
</evidence>
<dbReference type="CDD" id="cd03221">
    <property type="entry name" value="ABCF_EF-3"/>
    <property type="match status" value="2"/>
</dbReference>